<feature type="domain" description="dTDP-4-dehydro-6-deoxy-alpha-D-glucopyranose 2,3-dehydratase" evidence="1">
    <location>
        <begin position="32"/>
        <end position="232"/>
    </location>
</feature>
<protein>
    <submittedName>
        <fullName evidence="2">Oxidase EvaA</fullName>
    </submittedName>
</protein>
<gene>
    <name evidence="2" type="ORF">EDD27_1078</name>
</gene>
<name>A0A438LYX5_9ACTN</name>
<dbReference type="AlphaFoldDB" id="A0A438LYX5"/>
<comment type="caution">
    <text evidence="2">The sequence shown here is derived from an EMBL/GenBank/DDBJ whole genome shotgun (WGS) entry which is preliminary data.</text>
</comment>
<evidence type="ECO:0000259" key="1">
    <source>
        <dbReference type="Pfam" id="PF03559"/>
    </source>
</evidence>
<keyword evidence="3" id="KW-1185">Reference proteome</keyword>
<dbReference type="InterPro" id="IPR038153">
    <property type="entry name" value="EvaA-like_sf"/>
</dbReference>
<dbReference type="Gene3D" id="3.90.79.40">
    <property type="entry name" value="EvaA sugar 2,3-dehydratase subunit"/>
    <property type="match status" value="2"/>
</dbReference>
<dbReference type="Pfam" id="PF03559">
    <property type="entry name" value="Hexose_dehydrat"/>
    <property type="match status" value="2"/>
</dbReference>
<feature type="domain" description="dTDP-4-dehydro-6-deoxy-alpha-D-glucopyranose 2,3-dehydratase" evidence="1">
    <location>
        <begin position="266"/>
        <end position="467"/>
    </location>
</feature>
<sequence length="471" mass="52975">MALAAGRVGPADAIARFTLSATAGERARSPITEFHRWWAERATIERFSVTRVPFRELDGWHLAGDSENLVHRSGRFFSVEGLRYRGDGPGEQSQPIINQPEIGILGILVKEFDGVLHCLMQAKMEPGNVNTLQLSPTVQATRSNYTRVHQGNMPPYLEYFRGPDRGQVLVDVLQSEQGVWFWRKRNRNMIVHLTEDVPEHEDFHWLPLDQIHQLLKTDNLVNMDARTVLACMPLARPSTADCSPDDPFAWALLNSYDEELGLHTRTEILSWFTESQTRCEWSVQRIPLSEVTGWSWSDDDLAGGDEAPFRIIGVRVNAHNREVTNWSQPLLEPLGHGLAVFLAKSIGGVVHFLVQARKEPGLINVVEMAPTVQLPAVAGAVCDQGAVAYAMEAAAADPRRVRFDALLSEEGGRFHHGQTRYQIIEVGEEFPVEVPDEYCWMTAHQLMGLLDHSHYLNIEARTLLACVHSLW</sequence>
<proteinExistence type="predicted"/>
<dbReference type="InterPro" id="IPR005212">
    <property type="entry name" value="EvaA-like"/>
</dbReference>
<dbReference type="GO" id="GO:0016829">
    <property type="term" value="F:lyase activity"/>
    <property type="evidence" value="ECO:0007669"/>
    <property type="project" value="InterPro"/>
</dbReference>
<dbReference type="EMBL" id="SAUN01000001">
    <property type="protein sequence ID" value="RVX38754.1"/>
    <property type="molecule type" value="Genomic_DNA"/>
</dbReference>
<evidence type="ECO:0000313" key="3">
    <source>
        <dbReference type="Proteomes" id="UP000284824"/>
    </source>
</evidence>
<dbReference type="RefSeq" id="WP_277750692.1">
    <property type="nucleotide sequence ID" value="NZ_SAUN01000001.1"/>
</dbReference>
<organism evidence="2 3">
    <name type="scientific">Nonomuraea polychroma</name>
    <dbReference type="NCBI Taxonomy" id="46176"/>
    <lineage>
        <taxon>Bacteria</taxon>
        <taxon>Bacillati</taxon>
        <taxon>Actinomycetota</taxon>
        <taxon>Actinomycetes</taxon>
        <taxon>Streptosporangiales</taxon>
        <taxon>Streptosporangiaceae</taxon>
        <taxon>Nonomuraea</taxon>
    </lineage>
</organism>
<accession>A0A438LYX5</accession>
<dbReference type="Proteomes" id="UP000284824">
    <property type="component" value="Unassembled WGS sequence"/>
</dbReference>
<evidence type="ECO:0000313" key="2">
    <source>
        <dbReference type="EMBL" id="RVX38754.1"/>
    </source>
</evidence>
<reference evidence="2 3" key="1">
    <citation type="submission" date="2019-01" db="EMBL/GenBank/DDBJ databases">
        <title>Sequencing the genomes of 1000 actinobacteria strains.</title>
        <authorList>
            <person name="Klenk H.-P."/>
        </authorList>
    </citation>
    <scope>NUCLEOTIDE SEQUENCE [LARGE SCALE GENOMIC DNA]</scope>
    <source>
        <strain evidence="2 3">DSM 43925</strain>
    </source>
</reference>